<reference evidence="3" key="1">
    <citation type="journal article" date="2020" name="Stud. Mycol.">
        <title>101 Dothideomycetes genomes: a test case for predicting lifestyles and emergence of pathogens.</title>
        <authorList>
            <person name="Haridas S."/>
            <person name="Albert R."/>
            <person name="Binder M."/>
            <person name="Bloem J."/>
            <person name="Labutti K."/>
            <person name="Salamov A."/>
            <person name="Andreopoulos B."/>
            <person name="Baker S."/>
            <person name="Barry K."/>
            <person name="Bills G."/>
            <person name="Bluhm B."/>
            <person name="Cannon C."/>
            <person name="Castanera R."/>
            <person name="Culley D."/>
            <person name="Daum C."/>
            <person name="Ezra D."/>
            <person name="Gonzalez J."/>
            <person name="Henrissat B."/>
            <person name="Kuo A."/>
            <person name="Liang C."/>
            <person name="Lipzen A."/>
            <person name="Lutzoni F."/>
            <person name="Magnuson J."/>
            <person name="Mondo S."/>
            <person name="Nolan M."/>
            <person name="Ohm R."/>
            <person name="Pangilinan J."/>
            <person name="Park H.-J."/>
            <person name="Ramirez L."/>
            <person name="Alfaro M."/>
            <person name="Sun H."/>
            <person name="Tritt A."/>
            <person name="Yoshinaga Y."/>
            <person name="Zwiers L.-H."/>
            <person name="Turgeon B."/>
            <person name="Goodwin S."/>
            <person name="Spatafora J."/>
            <person name="Crous P."/>
            <person name="Grigoriev I."/>
        </authorList>
    </citation>
    <scope>NUCLEOTIDE SEQUENCE</scope>
    <source>
        <strain evidence="3">CBS 109.77</strain>
    </source>
</reference>
<evidence type="ECO:0000259" key="2">
    <source>
        <dbReference type="PROSITE" id="PS50011"/>
    </source>
</evidence>
<dbReference type="PANTHER" id="PTHR44305">
    <property type="entry name" value="SI:DKEY-192D15.2-RELATED"/>
    <property type="match status" value="1"/>
</dbReference>
<keyword evidence="3" id="KW-0808">Transferase</keyword>
<feature type="region of interest" description="Disordered" evidence="1">
    <location>
        <begin position="1001"/>
        <end position="1086"/>
    </location>
</feature>
<keyword evidence="3" id="KW-0418">Kinase</keyword>
<dbReference type="SUPFAM" id="SSF56112">
    <property type="entry name" value="Protein kinase-like (PK-like)"/>
    <property type="match status" value="1"/>
</dbReference>
<evidence type="ECO:0000313" key="4">
    <source>
        <dbReference type="Proteomes" id="UP000799757"/>
    </source>
</evidence>
<dbReference type="AlphaFoldDB" id="A0A6A6XIQ3"/>
<dbReference type="InterPro" id="IPR011009">
    <property type="entry name" value="Kinase-like_dom_sf"/>
</dbReference>
<dbReference type="OrthoDB" id="248923at2759"/>
<sequence length="1086" mass="122398">MTLPAFPGHLHLLHLLIAPLSAPSFRSQPFSSPFGGYYGPTRRICFISLARESTLTLLVMASIAAPACRTARNDIFRLRYEEERPNGTRNGFFPLDRLRKYLSSEKVDEILGCKCEACRQDRSAMGYPDNIQPLNSRPAIVGEGGDTKDTRRTAFGLFSLLIHVEHPSLVLGFLEHDLNDYWLEASPNSFKEANLRSYTRNFVINDQDGFRRFAFAFATFMPQFAVRHMDSGRFSRYPAGTILPFINEIEIGKQENEDGQLTNIGAHGKVFSFEIYGEYRKFRHASDVKRFARKAVEPSILTEHLERANLESVQTYNDTHIVKLIKAYSLGGVINLIFPLADTNLDDLLRNPDKGYANSRGGQLASCPAWEQLLGIAKALSKIAGNPTDVAPIGAPDGPSIECWYGFHFDLKPANILISDDGTWLITDFGQSAFTLTSDRTPRARSNGGTDAYAPPEVVNGERQFSRRYDVWSLGCIALEVTAFVVLGHDGLKGSSNVAGLDQVRHSHDGWSRLEDSRFFYRAAPKADPEVKPSIIEFMELLRESVRHLDPRSQQFLADILKLIELMLQPAVARRIDIGEVIRILDATITQASSRDDGGQPLQTVVAPGERDIGAPELGLIKLWHWSRAGGKWQSSALRVFEDLDGNLRFYSLAYNRYPSEKDLRRERDTILPHYAYWKHEKPQASEPWLGFSDPTTGVPHIPSLVYAFRSLDDVRFVQSKLTYQRIAMSFPLKSVAVKKYVKITRKAMNALTGVFHSKTSHTGKPDHILDRKDLGPATVQLWEEEVDPVAMERREMHSVSSSTTNGPRKPRIQLRQQPGYRDILPRRTVIYLHDHGCILIVKTEVNWIARVFDNVIYFQPTAPDRDPQFVASLIRPTNASIASLPLCPQVLRRIESQNRFEADEFILQFAIDDTAQQFNQKYRTMKQAWVAEKAEVEKLQGFTPIQLQPVPHSEPLSLVPRRKQGHPIPIQEQYAPTARPLNKGKGRASIPHIFHDENGYHNGYIAPEPQSRVDNTTFNVANGHLSPPPFHTTPRRPTSNRDVKPLRQARGGGRGAPPKSWSKQAYEKSGAALKDSVSPDRIRYG</sequence>
<protein>
    <submittedName>
        <fullName evidence="3">Kinase-like protein</fullName>
    </submittedName>
</protein>
<dbReference type="InterPro" id="IPR000719">
    <property type="entry name" value="Prot_kinase_dom"/>
</dbReference>
<keyword evidence="4" id="KW-1185">Reference proteome</keyword>
<dbReference type="EMBL" id="MU001857">
    <property type="protein sequence ID" value="KAF2795497.1"/>
    <property type="molecule type" value="Genomic_DNA"/>
</dbReference>
<evidence type="ECO:0000256" key="1">
    <source>
        <dbReference type="SAM" id="MobiDB-lite"/>
    </source>
</evidence>
<dbReference type="GO" id="GO:0004672">
    <property type="term" value="F:protein kinase activity"/>
    <property type="evidence" value="ECO:0007669"/>
    <property type="project" value="InterPro"/>
</dbReference>
<gene>
    <name evidence="3" type="ORF">K505DRAFT_416400</name>
</gene>
<dbReference type="SMART" id="SM00220">
    <property type="entry name" value="S_TKc"/>
    <property type="match status" value="1"/>
</dbReference>
<feature type="domain" description="Protein kinase" evidence="2">
    <location>
        <begin position="256"/>
        <end position="589"/>
    </location>
</feature>
<dbReference type="Gene3D" id="1.10.510.10">
    <property type="entry name" value="Transferase(Phosphotransferase) domain 1"/>
    <property type="match status" value="1"/>
</dbReference>
<evidence type="ECO:0000313" key="3">
    <source>
        <dbReference type="EMBL" id="KAF2795497.1"/>
    </source>
</evidence>
<dbReference type="PROSITE" id="PS50011">
    <property type="entry name" value="PROTEIN_KINASE_DOM"/>
    <property type="match status" value="1"/>
</dbReference>
<dbReference type="Proteomes" id="UP000799757">
    <property type="component" value="Unassembled WGS sequence"/>
</dbReference>
<dbReference type="InterPro" id="IPR053083">
    <property type="entry name" value="TF_kinase-domain_protein"/>
</dbReference>
<accession>A0A6A6XIQ3</accession>
<organism evidence="3 4">
    <name type="scientific">Melanomma pulvis-pyrius CBS 109.77</name>
    <dbReference type="NCBI Taxonomy" id="1314802"/>
    <lineage>
        <taxon>Eukaryota</taxon>
        <taxon>Fungi</taxon>
        <taxon>Dikarya</taxon>
        <taxon>Ascomycota</taxon>
        <taxon>Pezizomycotina</taxon>
        <taxon>Dothideomycetes</taxon>
        <taxon>Pleosporomycetidae</taxon>
        <taxon>Pleosporales</taxon>
        <taxon>Melanommataceae</taxon>
        <taxon>Melanomma</taxon>
    </lineage>
</organism>
<dbReference type="Pfam" id="PF00069">
    <property type="entry name" value="Pkinase"/>
    <property type="match status" value="1"/>
</dbReference>
<proteinExistence type="predicted"/>
<name>A0A6A6XIQ3_9PLEO</name>
<dbReference type="GO" id="GO:0005524">
    <property type="term" value="F:ATP binding"/>
    <property type="evidence" value="ECO:0007669"/>
    <property type="project" value="InterPro"/>
</dbReference>
<dbReference type="PANTHER" id="PTHR44305:SF24">
    <property type="entry name" value="TYROSINE-PROTEIN KINASE C03B1.5-RELATED"/>
    <property type="match status" value="1"/>
</dbReference>